<dbReference type="GO" id="GO:0005990">
    <property type="term" value="P:lactose catabolic process"/>
    <property type="evidence" value="ECO:0007669"/>
    <property type="project" value="TreeGrafter"/>
</dbReference>
<dbReference type="InterPro" id="IPR017853">
    <property type="entry name" value="GH"/>
</dbReference>
<evidence type="ECO:0000259" key="7">
    <source>
        <dbReference type="Pfam" id="PF02836"/>
    </source>
</evidence>
<dbReference type="GO" id="GO:0009341">
    <property type="term" value="C:beta-galactosidase complex"/>
    <property type="evidence" value="ECO:0007669"/>
    <property type="project" value="TreeGrafter"/>
</dbReference>
<evidence type="ECO:0000313" key="10">
    <source>
        <dbReference type="Proteomes" id="UP000003688"/>
    </source>
</evidence>
<name>B9XCV0_PEDPL</name>
<feature type="domain" description="Glycoside hydrolase family 2 immunoglobulin-like beta-sandwich" evidence="6">
    <location>
        <begin position="73"/>
        <end position="168"/>
    </location>
</feature>
<sequence>MVNEPSWGISNYHDSGWTGFQVNITSLVNLGTTNLLAVRVVKKSPSVDLDSGDYFTLGGIFRPVTLYSVPQTNFAGVQVQTHLLANNQAEVDVSADVTQGDASTPVVMTLNGVTTVTNAANGKAVFTRILNQPQLWSAEFPNLYGLTLQLKNPAGQITETVSNRIGIRELTISNAVVLLNGVPVKFAGVCNHDSTATVGNAMGPDDWRRDILMMKAANINAIRTTHYNFGSGFYDLCDELGMYVANELPYCWVSSVGDQGMTPAFQQRAREVIRRDRNHPSVVIWAIGNENSAGTNLQVVADLVKTLDPTRPRLVSTFDASKYNVELSDRHYPSPATMQSDGASATVHPWIYLEQPNTWDIRLAADASVCEQWGIAQQRVWNVCLQYDTIAGTFPFEWSDRALADPNSDASYQQYQSTGVQLLYSFPATGIHILKCKGMVDGFRNPRPKVYEAQMVYSPIQVSNALTVSSGQVSFPVKNLYSFTDLSYLTTAWQLQRGGVTIASGTTNVTLPPRSSGTVRISVPADALAYADALRVDFNHPDGRDIVAHQFTLANAAPTSPDPALPAGLPIPTFNLITRQTVSDPGYWTKVLRYPASLTGVTLTPANATTLGQLQSLSATVIGGSSGSQVLGQIQAQYANNQFSYTLQWTASSAEVQEVGWIFQMPSSYDHFSWDRDTRWTVYPPLSIARATGTATPDSTNVDITRMDLPNAFDFNSTKYDCNWASLATGTGAGLMLSFDPSQRFHCRAGGGNGGNYLLYVNQQVSLPNDFTMQVVPDLILTLSSGNVLQGSFDVGSVAAGGGTSSSNAVASVTNVTPFATASGGGVQFALTFSAVVHNSFSVWASTNLVNWIWAGPATEFNPGQYQFFDQTSTNLPSRYYRVSSP</sequence>
<dbReference type="SUPFAM" id="SSF51445">
    <property type="entry name" value="(Trans)glycosidases"/>
    <property type="match status" value="1"/>
</dbReference>
<keyword evidence="4 9" id="KW-0378">Hydrolase</keyword>
<keyword evidence="5" id="KW-0326">Glycosidase</keyword>
<dbReference type="InterPro" id="IPR006102">
    <property type="entry name" value="Ig-like_GH2"/>
</dbReference>
<evidence type="ECO:0000259" key="6">
    <source>
        <dbReference type="Pfam" id="PF00703"/>
    </source>
</evidence>
<dbReference type="Pfam" id="PF02836">
    <property type="entry name" value="Glyco_hydro_2_C"/>
    <property type="match status" value="1"/>
</dbReference>
<dbReference type="SUPFAM" id="SSF49785">
    <property type="entry name" value="Galactose-binding domain-like"/>
    <property type="match status" value="1"/>
</dbReference>
<dbReference type="EC" id="3.2.1.23" evidence="3"/>
<feature type="domain" description="Beta-galactosidase" evidence="8">
    <location>
        <begin position="477"/>
        <end position="545"/>
    </location>
</feature>
<dbReference type="InterPro" id="IPR006101">
    <property type="entry name" value="Glyco_hydro_2"/>
</dbReference>
<dbReference type="Gene3D" id="2.60.120.260">
    <property type="entry name" value="Galactose-binding domain-like"/>
    <property type="match status" value="1"/>
</dbReference>
<evidence type="ECO:0000256" key="4">
    <source>
        <dbReference type="ARBA" id="ARBA00022801"/>
    </source>
</evidence>
<dbReference type="PANTHER" id="PTHR46323:SF2">
    <property type="entry name" value="BETA-GALACTOSIDASE"/>
    <property type="match status" value="1"/>
</dbReference>
<comment type="similarity">
    <text evidence="2">Belongs to the glycosyl hydrolase 2 family.</text>
</comment>
<dbReference type="InterPro" id="IPR036156">
    <property type="entry name" value="Beta-gal/glucu_dom_sf"/>
</dbReference>
<evidence type="ECO:0000256" key="1">
    <source>
        <dbReference type="ARBA" id="ARBA00001412"/>
    </source>
</evidence>
<dbReference type="Pfam" id="PF00703">
    <property type="entry name" value="Glyco_hydro_2"/>
    <property type="match status" value="1"/>
</dbReference>
<gene>
    <name evidence="9" type="ORF">Cflav_PD4931</name>
</gene>
<dbReference type="SUPFAM" id="SSF49303">
    <property type="entry name" value="beta-Galactosidase/glucuronidase domain"/>
    <property type="match status" value="2"/>
</dbReference>
<keyword evidence="10" id="KW-1185">Reference proteome</keyword>
<dbReference type="Proteomes" id="UP000003688">
    <property type="component" value="Unassembled WGS sequence"/>
</dbReference>
<dbReference type="InterPro" id="IPR006103">
    <property type="entry name" value="Glyco_hydro_2_cat"/>
</dbReference>
<dbReference type="PANTHER" id="PTHR46323">
    <property type="entry name" value="BETA-GALACTOSIDASE"/>
    <property type="match status" value="1"/>
</dbReference>
<dbReference type="InterPro" id="IPR050347">
    <property type="entry name" value="Bact_Beta-galactosidase"/>
</dbReference>
<protein>
    <recommendedName>
        <fullName evidence="3">beta-galactosidase</fullName>
        <ecNumber evidence="3">3.2.1.23</ecNumber>
    </recommendedName>
</protein>
<dbReference type="PRINTS" id="PR00132">
    <property type="entry name" value="GLHYDRLASE2"/>
</dbReference>
<proteinExistence type="inferred from homology"/>
<reference evidence="9 10" key="1">
    <citation type="journal article" date="2011" name="J. Bacteriol.">
        <title>Genome sequence of 'Pedosphaera parvula' Ellin514, an aerobic Verrucomicrobial isolate from pasture soil.</title>
        <authorList>
            <person name="Kant R."/>
            <person name="van Passel M.W."/>
            <person name="Sangwan P."/>
            <person name="Palva A."/>
            <person name="Lucas S."/>
            <person name="Copeland A."/>
            <person name="Lapidus A."/>
            <person name="Glavina Del Rio T."/>
            <person name="Dalin E."/>
            <person name="Tice H."/>
            <person name="Bruce D."/>
            <person name="Goodwin L."/>
            <person name="Pitluck S."/>
            <person name="Chertkov O."/>
            <person name="Larimer F.W."/>
            <person name="Land M.L."/>
            <person name="Hauser L."/>
            <person name="Brettin T.S."/>
            <person name="Detter J.C."/>
            <person name="Han S."/>
            <person name="de Vos W.M."/>
            <person name="Janssen P.H."/>
            <person name="Smidt H."/>
        </authorList>
    </citation>
    <scope>NUCLEOTIDE SEQUENCE [LARGE SCALE GENOMIC DNA]</scope>
    <source>
        <strain evidence="9 10">Ellin514</strain>
    </source>
</reference>
<evidence type="ECO:0000256" key="3">
    <source>
        <dbReference type="ARBA" id="ARBA00012756"/>
    </source>
</evidence>
<evidence type="ECO:0000313" key="9">
    <source>
        <dbReference type="EMBL" id="EEF62296.1"/>
    </source>
</evidence>
<dbReference type="InterPro" id="IPR008979">
    <property type="entry name" value="Galactose-bd-like_sf"/>
</dbReference>
<dbReference type="EMBL" id="ABOX02000005">
    <property type="protein sequence ID" value="EEF62296.1"/>
    <property type="molecule type" value="Genomic_DNA"/>
</dbReference>
<comment type="caution">
    <text evidence="9">The sequence shown here is derived from an EMBL/GenBank/DDBJ whole genome shotgun (WGS) entry which is preliminary data.</text>
</comment>
<evidence type="ECO:0000256" key="2">
    <source>
        <dbReference type="ARBA" id="ARBA00007401"/>
    </source>
</evidence>
<organism evidence="9 10">
    <name type="scientific">Pedosphaera parvula (strain Ellin514)</name>
    <dbReference type="NCBI Taxonomy" id="320771"/>
    <lineage>
        <taxon>Bacteria</taxon>
        <taxon>Pseudomonadati</taxon>
        <taxon>Verrucomicrobiota</taxon>
        <taxon>Pedosphaerae</taxon>
        <taxon>Pedosphaerales</taxon>
        <taxon>Pedosphaeraceae</taxon>
        <taxon>Pedosphaera</taxon>
    </lineage>
</organism>
<dbReference type="InterPro" id="IPR013783">
    <property type="entry name" value="Ig-like_fold"/>
</dbReference>
<dbReference type="AlphaFoldDB" id="B9XCV0"/>
<dbReference type="InterPro" id="IPR032312">
    <property type="entry name" value="LacZ_4"/>
</dbReference>
<accession>B9XCV0</accession>
<dbReference type="Pfam" id="PF16353">
    <property type="entry name" value="LacZ_4"/>
    <property type="match status" value="1"/>
</dbReference>
<evidence type="ECO:0000256" key="5">
    <source>
        <dbReference type="ARBA" id="ARBA00023295"/>
    </source>
</evidence>
<dbReference type="GO" id="GO:0004565">
    <property type="term" value="F:beta-galactosidase activity"/>
    <property type="evidence" value="ECO:0007669"/>
    <property type="project" value="UniProtKB-EC"/>
</dbReference>
<dbReference type="Gene3D" id="3.20.20.80">
    <property type="entry name" value="Glycosidases"/>
    <property type="match status" value="1"/>
</dbReference>
<comment type="catalytic activity">
    <reaction evidence="1">
        <text>Hydrolysis of terminal non-reducing beta-D-galactose residues in beta-D-galactosides.</text>
        <dbReference type="EC" id="3.2.1.23"/>
    </reaction>
</comment>
<dbReference type="Gene3D" id="2.60.40.10">
    <property type="entry name" value="Immunoglobulins"/>
    <property type="match status" value="2"/>
</dbReference>
<dbReference type="STRING" id="320771.Cflav_PD4931"/>
<feature type="domain" description="Glycoside hydrolase family 2 catalytic" evidence="7">
    <location>
        <begin position="172"/>
        <end position="461"/>
    </location>
</feature>
<evidence type="ECO:0000259" key="8">
    <source>
        <dbReference type="Pfam" id="PF16353"/>
    </source>
</evidence>